<name>A0A0B7J6E3_9RICK</name>
<dbReference type="HOGENOM" id="CLU_3140152_0_0_5"/>
<evidence type="ECO:0000313" key="2">
    <source>
        <dbReference type="Proteomes" id="UP000018149"/>
    </source>
</evidence>
<reference evidence="1 2" key="1">
    <citation type="submission" date="2015-01" db="EMBL/GenBank/DDBJ databases">
        <title>Draft genome sequence of Rickettsia monacensis strain IrR/Munich.</title>
        <authorList>
            <person name="Felsheim R.F."/>
            <person name="Johnson S.L."/>
            <person name="Kurtti T.J."/>
            <person name="Munderloh U.G."/>
        </authorList>
    </citation>
    <scope>NUCLEOTIDE SEQUENCE [LARGE SCALE GENOMIC DNA]</scope>
    <source>
        <strain evidence="1 2">IrR/Munich</strain>
    </source>
</reference>
<dbReference type="EMBL" id="LN794217">
    <property type="protein sequence ID" value="CEO17909.1"/>
    <property type="molecule type" value="Genomic_DNA"/>
</dbReference>
<gene>
    <name evidence="1" type="ORF">RMONA_07790</name>
</gene>
<organism evidence="1 2">
    <name type="scientific">Rickettsia monacensis</name>
    <dbReference type="NCBI Taxonomy" id="109232"/>
    <lineage>
        <taxon>Bacteria</taxon>
        <taxon>Pseudomonadati</taxon>
        <taxon>Pseudomonadota</taxon>
        <taxon>Alphaproteobacteria</taxon>
        <taxon>Rickettsiales</taxon>
        <taxon>Rickettsiaceae</taxon>
        <taxon>Rickettsieae</taxon>
        <taxon>Rickettsia</taxon>
        <taxon>spotted fever group</taxon>
    </lineage>
</organism>
<proteinExistence type="predicted"/>
<evidence type="ECO:0000313" key="1">
    <source>
        <dbReference type="EMBL" id="CEO17909.1"/>
    </source>
</evidence>
<dbReference type="Proteomes" id="UP000018149">
    <property type="component" value="Chromosome I"/>
</dbReference>
<accession>A0A0B7J6E3</accession>
<dbReference type="KEGG" id="rmc:RMONA_07790"/>
<keyword evidence="2" id="KW-1185">Reference proteome</keyword>
<dbReference type="RefSeq" id="WP_023508030.1">
    <property type="nucleotide sequence ID" value="NZ_LN794217.1"/>
</dbReference>
<sequence length="49" mass="5593">MQAVILVMSKNNFNELFGMLSEKYTLKEKNIPFVGDKKAIFVDDDALLL</sequence>
<dbReference type="AlphaFoldDB" id="A0A0B7J6E3"/>
<protein>
    <submittedName>
        <fullName evidence="1">Uncharacterized protein</fullName>
    </submittedName>
</protein>